<comment type="cofactor">
    <cofactor evidence="11">
        <name>Fe(2+)</name>
        <dbReference type="ChEBI" id="CHEBI:29033"/>
    </cofactor>
    <cofactor evidence="11">
        <name>Mn(2+)</name>
        <dbReference type="ChEBI" id="CHEBI:29035"/>
    </cofactor>
</comment>
<evidence type="ECO:0000256" key="10">
    <source>
        <dbReference type="ARBA" id="ARBA00033474"/>
    </source>
</evidence>
<evidence type="ECO:0000256" key="7">
    <source>
        <dbReference type="ARBA" id="ARBA00023004"/>
    </source>
</evidence>
<keyword evidence="8 11" id="KW-0464">Manganese</keyword>
<gene>
    <name evidence="12" type="primary">uxuA_1</name>
    <name evidence="11" type="synonym">uxuA</name>
    <name evidence="12" type="ORF">NCTC5047_03176</name>
</gene>
<accession>A0A377XG22</accession>
<comment type="pathway">
    <text evidence="3 11">Carbohydrate metabolism; pentose and glucuronate interconversion.</text>
</comment>
<dbReference type="Pfam" id="PF03786">
    <property type="entry name" value="UxuA"/>
    <property type="match status" value="1"/>
</dbReference>
<evidence type="ECO:0000256" key="1">
    <source>
        <dbReference type="ARBA" id="ARBA00001794"/>
    </source>
</evidence>
<dbReference type="GO" id="GO:0030145">
    <property type="term" value="F:manganese ion binding"/>
    <property type="evidence" value="ECO:0007669"/>
    <property type="project" value="TreeGrafter"/>
</dbReference>
<dbReference type="AlphaFoldDB" id="A0A377XG22"/>
<dbReference type="PANTHER" id="PTHR30387">
    <property type="entry name" value="MANNONATE DEHYDRATASE"/>
    <property type="match status" value="1"/>
</dbReference>
<evidence type="ECO:0000256" key="5">
    <source>
        <dbReference type="ARBA" id="ARBA00012927"/>
    </source>
</evidence>
<dbReference type="PIRSF" id="PIRSF016049">
    <property type="entry name" value="Man_dehyd"/>
    <property type="match status" value="1"/>
</dbReference>
<sequence>MQMTMRWFGPEEDKISLEHIRQVPGVEGVVGALYDVAVGEVWPVDKIERLVGQAHAAGLKMEVIESVNIHDDIKIGLPTRDRYIANYQQTIRNLARFGVKVICYNFMPVFDWMKTDMNYVLPDGSLTMAFEKKDIDKRLEDVVKEVLENSNGFALPGWEPERLAEVQTLFAKYSAVDDQKLRENLVYFLQAVIPVCEEVGVKMAIHPDDPPYSIFGLPRVVKNRDDLDWICRAVDSPANGITLCTGSIAEDPDNDVYAILAEFTRRKGIHFAHVRNIKLMQDKDFYECAHPSEYGSLDMYKVMQALYDNGFDGYIRPDHGRFIWGETGRPPYRLLPAFFAQLTAHCSELSIIVRSCREGIPYEANSYAGAVLCRPDDEAGSGPLFDAVGSCAGGAGHRGTDGGYHGAAWPG</sequence>
<dbReference type="EMBL" id="UGLH01000006">
    <property type="protein sequence ID" value="STT82227.1"/>
    <property type="molecule type" value="Genomic_DNA"/>
</dbReference>
<dbReference type="SUPFAM" id="SSF51658">
    <property type="entry name" value="Xylose isomerase-like"/>
    <property type="match status" value="1"/>
</dbReference>
<name>A0A377XG22_KLEPN</name>
<proteinExistence type="inferred from homology"/>
<dbReference type="InterPro" id="IPR004628">
    <property type="entry name" value="Man_deHydtase"/>
</dbReference>
<evidence type="ECO:0000313" key="13">
    <source>
        <dbReference type="Proteomes" id="UP000254340"/>
    </source>
</evidence>
<comment type="catalytic activity">
    <reaction evidence="1 11">
        <text>D-mannonate = 2-dehydro-3-deoxy-D-gluconate + H2O</text>
        <dbReference type="Rhea" id="RHEA:20097"/>
        <dbReference type="ChEBI" id="CHEBI:15377"/>
        <dbReference type="ChEBI" id="CHEBI:17767"/>
        <dbReference type="ChEBI" id="CHEBI:57990"/>
        <dbReference type="EC" id="4.2.1.8"/>
    </reaction>
</comment>
<evidence type="ECO:0000256" key="8">
    <source>
        <dbReference type="ARBA" id="ARBA00023211"/>
    </source>
</evidence>
<evidence type="ECO:0000256" key="6">
    <source>
        <dbReference type="ARBA" id="ARBA00016339"/>
    </source>
</evidence>
<comment type="function">
    <text evidence="2 11">Catalyzes the dehydration of D-mannonate.</text>
</comment>
<organism evidence="12 13">
    <name type="scientific">Klebsiella pneumoniae</name>
    <dbReference type="NCBI Taxonomy" id="573"/>
    <lineage>
        <taxon>Bacteria</taxon>
        <taxon>Pseudomonadati</taxon>
        <taxon>Pseudomonadota</taxon>
        <taxon>Gammaproteobacteria</taxon>
        <taxon>Enterobacterales</taxon>
        <taxon>Enterobacteriaceae</taxon>
        <taxon>Klebsiella/Raoultella group</taxon>
        <taxon>Klebsiella</taxon>
        <taxon>Klebsiella pneumoniae complex</taxon>
    </lineage>
</organism>
<keyword evidence="9 11" id="KW-0456">Lyase</keyword>
<dbReference type="Proteomes" id="UP000254340">
    <property type="component" value="Unassembled WGS sequence"/>
</dbReference>
<dbReference type="UniPathway" id="UPA00246"/>
<dbReference type="GO" id="GO:0008198">
    <property type="term" value="F:ferrous iron binding"/>
    <property type="evidence" value="ECO:0007669"/>
    <property type="project" value="TreeGrafter"/>
</dbReference>
<dbReference type="PANTHER" id="PTHR30387:SF2">
    <property type="entry name" value="MANNONATE DEHYDRATASE"/>
    <property type="match status" value="1"/>
</dbReference>
<dbReference type="HAMAP" id="MF_00106">
    <property type="entry name" value="UxuA"/>
    <property type="match status" value="1"/>
</dbReference>
<dbReference type="EC" id="4.2.1.8" evidence="5 11"/>
<evidence type="ECO:0000256" key="11">
    <source>
        <dbReference type="HAMAP-Rule" id="MF_00106"/>
    </source>
</evidence>
<comment type="similarity">
    <text evidence="4 11">Belongs to the mannonate dehydratase family.</text>
</comment>
<evidence type="ECO:0000256" key="3">
    <source>
        <dbReference type="ARBA" id="ARBA00004892"/>
    </source>
</evidence>
<evidence type="ECO:0000256" key="2">
    <source>
        <dbReference type="ARBA" id="ARBA00002713"/>
    </source>
</evidence>
<dbReference type="Gene3D" id="3.20.20.150">
    <property type="entry name" value="Divalent-metal-dependent TIM barrel enzymes"/>
    <property type="match status" value="1"/>
</dbReference>
<reference evidence="12 13" key="1">
    <citation type="submission" date="2018-06" db="EMBL/GenBank/DDBJ databases">
        <authorList>
            <consortium name="Pathogen Informatics"/>
            <person name="Doyle S."/>
        </authorList>
    </citation>
    <scope>NUCLEOTIDE SEQUENCE [LARGE SCALE GENOMIC DNA]</scope>
    <source>
        <strain evidence="12 13">NCTC5047</strain>
    </source>
</reference>
<dbReference type="InterPro" id="IPR036237">
    <property type="entry name" value="Xyl_isomerase-like_sf"/>
</dbReference>
<dbReference type="GO" id="GO:0008927">
    <property type="term" value="F:mannonate dehydratase activity"/>
    <property type="evidence" value="ECO:0007669"/>
    <property type="project" value="UniProtKB-UniRule"/>
</dbReference>
<evidence type="ECO:0000256" key="9">
    <source>
        <dbReference type="ARBA" id="ARBA00023239"/>
    </source>
</evidence>
<evidence type="ECO:0000313" key="12">
    <source>
        <dbReference type="EMBL" id="STT82227.1"/>
    </source>
</evidence>
<dbReference type="GO" id="GO:0042840">
    <property type="term" value="P:D-glucuronate catabolic process"/>
    <property type="evidence" value="ECO:0007669"/>
    <property type="project" value="TreeGrafter"/>
</dbReference>
<dbReference type="NCBIfam" id="NF003027">
    <property type="entry name" value="PRK03906.1"/>
    <property type="match status" value="2"/>
</dbReference>
<protein>
    <recommendedName>
        <fullName evidence="6 11">Mannonate dehydratase</fullName>
        <ecNumber evidence="5 11">4.2.1.8</ecNumber>
    </recommendedName>
    <alternativeName>
        <fullName evidence="10 11">D-mannonate hydro-lyase</fullName>
    </alternativeName>
</protein>
<evidence type="ECO:0000256" key="4">
    <source>
        <dbReference type="ARBA" id="ARBA00007389"/>
    </source>
</evidence>
<keyword evidence="7 11" id="KW-0408">Iron</keyword>